<feature type="domain" description="DUF7492" evidence="2">
    <location>
        <begin position="23"/>
        <end position="237"/>
    </location>
</feature>
<feature type="chain" id="PRO_5041436364" description="DUF7492 domain-containing protein" evidence="1">
    <location>
        <begin position="25"/>
        <end position="336"/>
    </location>
</feature>
<dbReference type="EMBL" id="JANBVO010000085">
    <property type="protein sequence ID" value="KAJ9130548.1"/>
    <property type="molecule type" value="Genomic_DNA"/>
</dbReference>
<dbReference type="Pfam" id="PF24320">
    <property type="entry name" value="DUF7492"/>
    <property type="match status" value="1"/>
</dbReference>
<evidence type="ECO:0000256" key="1">
    <source>
        <dbReference type="SAM" id="SignalP"/>
    </source>
</evidence>
<proteinExistence type="predicted"/>
<feature type="signal peptide" evidence="1">
    <location>
        <begin position="1"/>
        <end position="24"/>
    </location>
</feature>
<gene>
    <name evidence="3" type="ORF">NKR23_g12135</name>
</gene>
<protein>
    <recommendedName>
        <fullName evidence="2">DUF7492 domain-containing protein</fullName>
    </recommendedName>
</protein>
<dbReference type="AlphaFoldDB" id="A0AA38R6G9"/>
<evidence type="ECO:0000313" key="3">
    <source>
        <dbReference type="EMBL" id="KAJ9130548.1"/>
    </source>
</evidence>
<dbReference type="Proteomes" id="UP001174694">
    <property type="component" value="Unassembled WGS sequence"/>
</dbReference>
<keyword evidence="4" id="KW-1185">Reference proteome</keyword>
<keyword evidence="1" id="KW-0732">Signal</keyword>
<accession>A0AA38R6G9</accession>
<reference evidence="3" key="1">
    <citation type="submission" date="2022-07" db="EMBL/GenBank/DDBJ databases">
        <title>Fungi with potential for degradation of polypropylene.</title>
        <authorList>
            <person name="Gostincar C."/>
        </authorList>
    </citation>
    <scope>NUCLEOTIDE SEQUENCE</scope>
    <source>
        <strain evidence="3">EXF-13308</strain>
    </source>
</reference>
<evidence type="ECO:0000259" key="2">
    <source>
        <dbReference type="Pfam" id="PF24320"/>
    </source>
</evidence>
<name>A0AA38R6G9_9PEZI</name>
<evidence type="ECO:0000313" key="4">
    <source>
        <dbReference type="Proteomes" id="UP001174694"/>
    </source>
</evidence>
<dbReference type="InterPro" id="IPR055915">
    <property type="entry name" value="DUF7492"/>
</dbReference>
<organism evidence="3 4">
    <name type="scientific">Pleurostoma richardsiae</name>
    <dbReference type="NCBI Taxonomy" id="41990"/>
    <lineage>
        <taxon>Eukaryota</taxon>
        <taxon>Fungi</taxon>
        <taxon>Dikarya</taxon>
        <taxon>Ascomycota</taxon>
        <taxon>Pezizomycotina</taxon>
        <taxon>Sordariomycetes</taxon>
        <taxon>Sordariomycetidae</taxon>
        <taxon>Calosphaeriales</taxon>
        <taxon>Pleurostomataceae</taxon>
        <taxon>Pleurostoma</taxon>
    </lineage>
</organism>
<comment type="caution">
    <text evidence="3">The sequence shown here is derived from an EMBL/GenBank/DDBJ whole genome shotgun (WGS) entry which is preliminary data.</text>
</comment>
<sequence length="336" mass="36053">MRSTAISQLVIAAGLLAPVQVIVAHSWVEQLLRIAPNGTMVGPAGFIRGYVGRSPGFDEALDLNLIPPNGRPDGKIIHSDDLMCRSTQTVGNYSTEYPMLRAAPGDLVALRYQENGHVTLPLASKPENRGTVYIYGTTSPSNNDTLLAIHKVWTADGQGGDRRGRLLATRNFDDGQCYQVNDGPISVARQALFKKAPEDPQGADLWCQADVRLPADMPETGTYTIYWVWDWPTMSAPTASSKRQVARGDRARRYAMGNPVAPRNATPSVVIPEIYTSCMDIEGTSEALSAGQALSFETGQDLNNAAISAQLSDNFLVNVSGAGPSTTSTSVPACTL</sequence>